<organism evidence="2 3">
    <name type="scientific">Colocasia esculenta</name>
    <name type="common">Wild taro</name>
    <name type="synonym">Arum esculentum</name>
    <dbReference type="NCBI Taxonomy" id="4460"/>
    <lineage>
        <taxon>Eukaryota</taxon>
        <taxon>Viridiplantae</taxon>
        <taxon>Streptophyta</taxon>
        <taxon>Embryophyta</taxon>
        <taxon>Tracheophyta</taxon>
        <taxon>Spermatophyta</taxon>
        <taxon>Magnoliopsida</taxon>
        <taxon>Liliopsida</taxon>
        <taxon>Araceae</taxon>
        <taxon>Aroideae</taxon>
        <taxon>Colocasieae</taxon>
        <taxon>Colocasia</taxon>
    </lineage>
</organism>
<feature type="region of interest" description="Disordered" evidence="1">
    <location>
        <begin position="1"/>
        <end position="33"/>
    </location>
</feature>
<dbReference type="Proteomes" id="UP000652761">
    <property type="component" value="Unassembled WGS sequence"/>
</dbReference>
<protein>
    <submittedName>
        <fullName evidence="2">Uncharacterized protein</fullName>
    </submittedName>
</protein>
<gene>
    <name evidence="2" type="ORF">Taro_043602</name>
</gene>
<sequence>MKPSPPAASTFEDARKGGRATSARKGGASGYSKFRTPSIVEFFSHDIDTVLVSPLSPWAHSSPWRVTTPLPPLTSVLNKI</sequence>
<name>A0A843X1U5_COLES</name>
<dbReference type="AlphaFoldDB" id="A0A843X1U5"/>
<accession>A0A843X1U5</accession>
<proteinExistence type="predicted"/>
<keyword evidence="3" id="KW-1185">Reference proteome</keyword>
<evidence type="ECO:0000313" key="2">
    <source>
        <dbReference type="EMBL" id="MQM10704.1"/>
    </source>
</evidence>
<evidence type="ECO:0000313" key="3">
    <source>
        <dbReference type="Proteomes" id="UP000652761"/>
    </source>
</evidence>
<dbReference type="EMBL" id="NMUH01004749">
    <property type="protein sequence ID" value="MQM10704.1"/>
    <property type="molecule type" value="Genomic_DNA"/>
</dbReference>
<evidence type="ECO:0000256" key="1">
    <source>
        <dbReference type="SAM" id="MobiDB-lite"/>
    </source>
</evidence>
<comment type="caution">
    <text evidence="2">The sequence shown here is derived from an EMBL/GenBank/DDBJ whole genome shotgun (WGS) entry which is preliminary data.</text>
</comment>
<reference evidence="2" key="1">
    <citation type="submission" date="2017-07" db="EMBL/GenBank/DDBJ databases">
        <title>Taro Niue Genome Assembly and Annotation.</title>
        <authorList>
            <person name="Atibalentja N."/>
            <person name="Keating K."/>
            <person name="Fields C.J."/>
        </authorList>
    </citation>
    <scope>NUCLEOTIDE SEQUENCE</scope>
    <source>
        <strain evidence="2">Niue_2</strain>
        <tissue evidence="2">Leaf</tissue>
    </source>
</reference>